<dbReference type="SUPFAM" id="SSF47336">
    <property type="entry name" value="ACP-like"/>
    <property type="match status" value="2"/>
</dbReference>
<keyword evidence="2" id="KW-0596">Phosphopantetheine</keyword>
<evidence type="ECO:0000259" key="9">
    <source>
        <dbReference type="PROSITE" id="PS50075"/>
    </source>
</evidence>
<dbReference type="InterPro" id="IPR011990">
    <property type="entry name" value="TPR-like_helical_dom_sf"/>
</dbReference>
<evidence type="ECO:0000256" key="8">
    <source>
        <dbReference type="SAM" id="MobiDB-lite"/>
    </source>
</evidence>
<evidence type="ECO:0000256" key="6">
    <source>
        <dbReference type="ARBA" id="ARBA00022803"/>
    </source>
</evidence>
<dbReference type="InterPro" id="IPR009081">
    <property type="entry name" value="PP-bd_ACP"/>
</dbReference>
<keyword evidence="5" id="KW-0677">Repeat</keyword>
<dbReference type="InterPro" id="IPR020806">
    <property type="entry name" value="PKS_PP-bd"/>
</dbReference>
<evidence type="ECO:0000256" key="5">
    <source>
        <dbReference type="ARBA" id="ARBA00022737"/>
    </source>
</evidence>
<dbReference type="Gene3D" id="1.25.40.10">
    <property type="entry name" value="Tetratricopeptide repeat domain"/>
    <property type="match status" value="3"/>
</dbReference>
<dbReference type="PANTHER" id="PTHR46630">
    <property type="entry name" value="TETRATRICOPEPTIDE REPEAT PROTEIN 29"/>
    <property type="match status" value="1"/>
</dbReference>
<feature type="domain" description="Carrier" evidence="9">
    <location>
        <begin position="833"/>
        <end position="910"/>
    </location>
</feature>
<dbReference type="SMART" id="SM00028">
    <property type="entry name" value="TPR"/>
    <property type="match status" value="5"/>
</dbReference>
<gene>
    <name evidence="10" type="primary">TTC28</name>
    <name evidence="10" type="ORF">SNEC2469_LOCUS1495</name>
</gene>
<evidence type="ECO:0000313" key="10">
    <source>
        <dbReference type="EMBL" id="CAE7199351.1"/>
    </source>
</evidence>
<keyword evidence="11" id="KW-1185">Reference proteome</keyword>
<dbReference type="GO" id="GO:0005929">
    <property type="term" value="C:cilium"/>
    <property type="evidence" value="ECO:0007669"/>
    <property type="project" value="TreeGrafter"/>
</dbReference>
<dbReference type="Pfam" id="PF00550">
    <property type="entry name" value="PP-binding"/>
    <property type="match status" value="2"/>
</dbReference>
<dbReference type="InterPro" id="IPR051476">
    <property type="entry name" value="Bac_ResReg_Asp_Phosphatase"/>
</dbReference>
<feature type="domain" description="Carrier" evidence="9">
    <location>
        <begin position="722"/>
        <end position="799"/>
    </location>
</feature>
<comment type="caution">
    <text evidence="10">The sequence shown here is derived from an EMBL/GenBank/DDBJ whole genome shotgun (WGS) entry which is preliminary data.</text>
</comment>
<keyword evidence="4" id="KW-0597">Phosphoprotein</keyword>
<dbReference type="GO" id="GO:0031177">
    <property type="term" value="F:phosphopantetheine binding"/>
    <property type="evidence" value="ECO:0007669"/>
    <property type="project" value="InterPro"/>
</dbReference>
<dbReference type="InterPro" id="IPR019734">
    <property type="entry name" value="TPR_rpt"/>
</dbReference>
<evidence type="ECO:0000256" key="2">
    <source>
        <dbReference type="ARBA" id="ARBA00022450"/>
    </source>
</evidence>
<dbReference type="PROSITE" id="PS50075">
    <property type="entry name" value="CARRIER"/>
    <property type="match status" value="2"/>
</dbReference>
<accession>A0A812J7J0</accession>
<dbReference type="GO" id="GO:0005737">
    <property type="term" value="C:cytoplasm"/>
    <property type="evidence" value="ECO:0007669"/>
    <property type="project" value="UniProtKB-SubCell"/>
</dbReference>
<dbReference type="PANTHER" id="PTHR46630:SF1">
    <property type="entry name" value="TETRATRICOPEPTIDE REPEAT PROTEIN 29"/>
    <property type="match status" value="1"/>
</dbReference>
<dbReference type="Proteomes" id="UP000601435">
    <property type="component" value="Unassembled WGS sequence"/>
</dbReference>
<sequence>MWTDELTRRYAAADACEGGKQSVLRPSAEGSTLLLRAAACLRTEAIDEGLRLAERSVSVFRQCGDSRGLADAARLVSCAMIHQDRRKEADRLLRDELAVFQTSARYTSKSAEARILQAMADVSSDRRGQKKRAEALKAAGQARDLAVDEADKGLEASTLAVMAKIFIKFKGDRRACDKEGHRLATQALELFRETQDVRGQAIAAQHSAVAQCNLQEFVPALQSLQAAIGFWKQSEDAMHQAHCLVMMAEWLLHWNQPTRAGPAADQALALYNSHGISGQRATKALQLAVRAQISNGEPWRAIWTSEDAVARSREKKDQRGEAKALLCLAEGYTCSPSGREQQEAPASATRRPPPEDAVAAMQKALQIANGLNDETLEAEVMTKLSSMHVKRIEMEEAIFAAHDALSHRDVKDPVGKGQAFQSLAAAHLHNKDFATAERAARAARDICRKDGRWQGDAAGVMSMAEVLLAEQKIDDAVDLAKEAQSLYSEHHDRRGEAKALIFVAKARMSSEEYEKACFAAERAHELFARLRDEEGKCEALVLAAQCRIQLLQRQQKQSSAKLKGKKASLKAPLPWEDLSKASKASTQAREAAKKLGDPKAEAAALCALAQIYIFNGRPQTEIFNTLDEALFVAAEAEDPKSEGTALLLQAQMHLEASELQSALKAARQAQLIVDKSGDAAQKSQVESILDQLRGHEFRVDEAPRIDPRMVVGQMALPMVSGPDPAAVRATIQEVTKKMVGSGNDIEADMPLMDIGINSMNAVLFRNKLITEFKDVELPTTLVFDYPTVKTLSGLVVEQVTQAATAAQQQAMAAAMPMMAMPGTGYPVIPQPGVTPIEVASKIQEVTKGMVGSDRDIDADMPLMDIGINSMNAVLFRNKLGSAFEGVELPNTLVFDYPTVKDLSELLMMVNPTPRLMILTGCEDALQRPDHDFMPNLNGPSKEASRLIGEPCLALHTVVRSGTRSETPGSPGMFFA</sequence>
<evidence type="ECO:0000313" key="11">
    <source>
        <dbReference type="Proteomes" id="UP000601435"/>
    </source>
</evidence>
<evidence type="ECO:0000256" key="4">
    <source>
        <dbReference type="ARBA" id="ARBA00022553"/>
    </source>
</evidence>
<dbReference type="SMART" id="SM00823">
    <property type="entry name" value="PKS_PP"/>
    <property type="match status" value="2"/>
</dbReference>
<proteinExistence type="predicted"/>
<dbReference type="AlphaFoldDB" id="A0A812J7J0"/>
<reference evidence="10" key="1">
    <citation type="submission" date="2021-02" db="EMBL/GenBank/DDBJ databases">
        <authorList>
            <person name="Dougan E. K."/>
            <person name="Rhodes N."/>
            <person name="Thang M."/>
            <person name="Chan C."/>
        </authorList>
    </citation>
    <scope>NUCLEOTIDE SEQUENCE</scope>
</reference>
<organism evidence="10 11">
    <name type="scientific">Symbiodinium necroappetens</name>
    <dbReference type="NCBI Taxonomy" id="1628268"/>
    <lineage>
        <taxon>Eukaryota</taxon>
        <taxon>Sar</taxon>
        <taxon>Alveolata</taxon>
        <taxon>Dinophyceae</taxon>
        <taxon>Suessiales</taxon>
        <taxon>Symbiodiniaceae</taxon>
        <taxon>Symbiodinium</taxon>
    </lineage>
</organism>
<protein>
    <recommendedName>
        <fullName evidence="7">Tetratricopeptide repeat protein 29</fullName>
    </recommendedName>
</protein>
<keyword evidence="3" id="KW-0963">Cytoplasm</keyword>
<evidence type="ECO:0000256" key="7">
    <source>
        <dbReference type="ARBA" id="ARBA00040665"/>
    </source>
</evidence>
<feature type="region of interest" description="Disordered" evidence="8">
    <location>
        <begin position="336"/>
        <end position="356"/>
    </location>
</feature>
<dbReference type="InterPro" id="IPR036736">
    <property type="entry name" value="ACP-like_sf"/>
</dbReference>
<comment type="subcellular location">
    <subcellularLocation>
        <location evidence="1">Cytoplasm</location>
    </subcellularLocation>
</comment>
<dbReference type="GO" id="GO:0003341">
    <property type="term" value="P:cilium movement"/>
    <property type="evidence" value="ECO:0007669"/>
    <property type="project" value="TreeGrafter"/>
</dbReference>
<evidence type="ECO:0000256" key="1">
    <source>
        <dbReference type="ARBA" id="ARBA00004496"/>
    </source>
</evidence>
<dbReference type="OrthoDB" id="429813at2759"/>
<dbReference type="EMBL" id="CAJNJA010005821">
    <property type="protein sequence ID" value="CAE7199351.1"/>
    <property type="molecule type" value="Genomic_DNA"/>
</dbReference>
<name>A0A812J7J0_9DINO</name>
<dbReference type="SUPFAM" id="SSF48452">
    <property type="entry name" value="TPR-like"/>
    <property type="match status" value="2"/>
</dbReference>
<keyword evidence="6" id="KW-0802">TPR repeat</keyword>
<evidence type="ECO:0000256" key="3">
    <source>
        <dbReference type="ARBA" id="ARBA00022490"/>
    </source>
</evidence>
<dbReference type="Gene3D" id="1.10.1200.10">
    <property type="entry name" value="ACP-like"/>
    <property type="match status" value="2"/>
</dbReference>